<reference evidence="1 2" key="1">
    <citation type="journal article" date="2015" name="Nature">
        <title>rRNA introns, odd ribosomes, and small enigmatic genomes across a large radiation of phyla.</title>
        <authorList>
            <person name="Brown C.T."/>
            <person name="Hug L.A."/>
            <person name="Thomas B.C."/>
            <person name="Sharon I."/>
            <person name="Castelle C.J."/>
            <person name="Singh A."/>
            <person name="Wilkins M.J."/>
            <person name="Williams K.H."/>
            <person name="Banfield J.F."/>
        </authorList>
    </citation>
    <scope>NUCLEOTIDE SEQUENCE [LARGE SCALE GENOMIC DNA]</scope>
</reference>
<evidence type="ECO:0000313" key="1">
    <source>
        <dbReference type="EMBL" id="KKU92589.1"/>
    </source>
</evidence>
<comment type="caution">
    <text evidence="1">The sequence shown here is derived from an EMBL/GenBank/DDBJ whole genome shotgun (WGS) entry which is preliminary data.</text>
</comment>
<protein>
    <submittedName>
        <fullName evidence="1">Uncharacterized protein</fullName>
    </submittedName>
</protein>
<evidence type="ECO:0000313" key="2">
    <source>
        <dbReference type="Proteomes" id="UP000034877"/>
    </source>
</evidence>
<proteinExistence type="predicted"/>
<dbReference type="AlphaFoldDB" id="A0A0G1UER6"/>
<dbReference type="EMBL" id="LCPE01000032">
    <property type="protein sequence ID" value="KKU92589.1"/>
    <property type="molecule type" value="Genomic_DNA"/>
</dbReference>
<organism evidence="1 2">
    <name type="scientific">Candidatus Amesbacteria bacterium GW2011_GWC1_48_10</name>
    <dbReference type="NCBI Taxonomy" id="1618365"/>
    <lineage>
        <taxon>Bacteria</taxon>
        <taxon>Candidatus Amesiibacteriota</taxon>
    </lineage>
</organism>
<dbReference type="Proteomes" id="UP000034877">
    <property type="component" value="Unassembled WGS sequence"/>
</dbReference>
<gene>
    <name evidence="1" type="ORF">UY22_C0032G0019</name>
</gene>
<sequence>MQEIRPATQGELALFRSKVKPGGKTRADELIKKAREMLAESGGVTLVFSGDERSGTVHGMILPPIEQATRCANLMRNRLGVGATLVEEGDMVKVVAAPKD</sequence>
<accession>A0A0G1UER6</accession>
<name>A0A0G1UER6_9BACT</name>